<dbReference type="Proteomes" id="UP001204524">
    <property type="component" value="Unassembled WGS sequence"/>
</dbReference>
<comment type="caution">
    <text evidence="3">The sequence shown here is derived from an EMBL/GenBank/DDBJ whole genome shotgun (WGS) entry which is preliminary data.</text>
</comment>
<gene>
    <name evidence="3" type="ORF">NCI01_13505</name>
</gene>
<dbReference type="RefSeq" id="WP_254182004.1">
    <property type="nucleotide sequence ID" value="NZ_JANARS010000005.1"/>
</dbReference>
<name>A0ABT1KZR1_9ACTN</name>
<feature type="transmembrane region" description="Helical" evidence="1">
    <location>
        <begin position="62"/>
        <end position="80"/>
    </location>
</feature>
<dbReference type="InterPro" id="IPR031308">
    <property type="entry name" value="UCP028777"/>
</dbReference>
<feature type="transmembrane region" description="Helical" evidence="1">
    <location>
        <begin position="7"/>
        <end position="24"/>
    </location>
</feature>
<keyword evidence="4" id="KW-1185">Reference proteome</keyword>
<dbReference type="EMBL" id="JANARS010000005">
    <property type="protein sequence ID" value="MCP3422814.1"/>
    <property type="molecule type" value="Genomic_DNA"/>
</dbReference>
<dbReference type="NCBIfam" id="NF008740">
    <property type="entry name" value="PRK11770.1-2"/>
    <property type="match status" value="1"/>
</dbReference>
<evidence type="ECO:0000256" key="1">
    <source>
        <dbReference type="SAM" id="Phobius"/>
    </source>
</evidence>
<feature type="transmembrane region" description="Helical" evidence="1">
    <location>
        <begin position="86"/>
        <end position="104"/>
    </location>
</feature>
<keyword evidence="1" id="KW-0812">Transmembrane</keyword>
<proteinExistence type="predicted"/>
<dbReference type="PANTHER" id="PTHR42903:SF1">
    <property type="entry name" value="INNER MEMBRANE PROTEIN YCCF"/>
    <property type="match status" value="1"/>
</dbReference>
<evidence type="ECO:0000313" key="4">
    <source>
        <dbReference type="Proteomes" id="UP001204524"/>
    </source>
</evidence>
<dbReference type="Pfam" id="PF03733">
    <property type="entry name" value="YccF"/>
    <property type="match status" value="2"/>
</dbReference>
<keyword evidence="1" id="KW-0472">Membrane</keyword>
<feature type="domain" description="Inner membrane component" evidence="2">
    <location>
        <begin position="4"/>
        <end position="54"/>
    </location>
</feature>
<evidence type="ECO:0000313" key="3">
    <source>
        <dbReference type="EMBL" id="MCP3422814.1"/>
    </source>
</evidence>
<dbReference type="PIRSF" id="PIRSF028777">
    <property type="entry name" value="UCP028777"/>
    <property type="match status" value="1"/>
</dbReference>
<organism evidence="3 4">
    <name type="scientific">Nocardioides pinisoli</name>
    <dbReference type="NCBI Taxonomy" id="2950279"/>
    <lineage>
        <taxon>Bacteria</taxon>
        <taxon>Bacillati</taxon>
        <taxon>Actinomycetota</taxon>
        <taxon>Actinomycetes</taxon>
        <taxon>Propionibacteriales</taxon>
        <taxon>Nocardioidaceae</taxon>
        <taxon>Nocardioides</taxon>
    </lineage>
</organism>
<evidence type="ECO:0000259" key="2">
    <source>
        <dbReference type="Pfam" id="PF03733"/>
    </source>
</evidence>
<protein>
    <submittedName>
        <fullName evidence="3">YccF domain-containing protein</fullName>
    </submittedName>
</protein>
<keyword evidence="1" id="KW-1133">Transmembrane helix</keyword>
<feature type="domain" description="Inner membrane component" evidence="2">
    <location>
        <begin position="68"/>
        <end position="118"/>
    </location>
</feature>
<reference evidence="3 4" key="1">
    <citation type="submission" date="2022-06" db="EMBL/GenBank/DDBJ databases">
        <authorList>
            <person name="So Y."/>
        </authorList>
    </citation>
    <scope>NUCLEOTIDE SEQUENCE [LARGE SCALE GENOMIC DNA]</scope>
    <source>
        <strain evidence="3 4">STR3</strain>
    </source>
</reference>
<dbReference type="PANTHER" id="PTHR42903">
    <property type="entry name" value="INNER MEMBRANE PROTEIN YCCF"/>
    <property type="match status" value="1"/>
</dbReference>
<accession>A0ABT1KZR1</accession>
<sequence length="132" mass="14397">MRLLLNVIWLIFGGFWLFLGYLLAGVLLCIPIITIPWAIASFRIAVFALWPFGRTVVAKPSAGVGSFLGNVVWFVLAGWWLALAHVVSAVALAITIIGIPLALADLKLIPISLAPLGKDIVPTDRGEFDRYR</sequence>
<dbReference type="InterPro" id="IPR005185">
    <property type="entry name" value="YccF"/>
</dbReference>
<dbReference type="InterPro" id="IPR052937">
    <property type="entry name" value="Inner_membrane_protein"/>
</dbReference>